<dbReference type="InterPro" id="IPR000073">
    <property type="entry name" value="AB_hydrolase_1"/>
</dbReference>
<dbReference type="RefSeq" id="WP_114687178.1">
    <property type="nucleotide sequence ID" value="NZ_QQNB01000002.1"/>
</dbReference>
<proteinExistence type="inferred from homology"/>
<dbReference type="PRINTS" id="PR00412">
    <property type="entry name" value="EPOXHYDRLASE"/>
</dbReference>
<dbReference type="AlphaFoldDB" id="A0A369VU95"/>
<dbReference type="InterPro" id="IPR000639">
    <property type="entry name" value="Epox_hydrolase-like"/>
</dbReference>
<dbReference type="OrthoDB" id="9779853at2"/>
<dbReference type="Gene3D" id="3.40.50.1820">
    <property type="entry name" value="alpha/beta hydrolase"/>
    <property type="match status" value="1"/>
</dbReference>
<reference evidence="3 4" key="1">
    <citation type="submission" date="2018-07" db="EMBL/GenBank/DDBJ databases">
        <title>a novel species of Sphingomonas isolated from the rhizosphere soil of Araceae plant.</title>
        <authorList>
            <person name="Zhiyong W."/>
            <person name="Qinglan Z."/>
            <person name="Zhiwei F."/>
            <person name="Ding X."/>
            <person name="Gejiao W."/>
            <person name="Shixue Z."/>
        </authorList>
    </citation>
    <scope>NUCLEOTIDE SEQUENCE [LARGE SCALE GENOMIC DNA]</scope>
    <source>
        <strain evidence="3 4">WZY 27</strain>
    </source>
</reference>
<protein>
    <submittedName>
        <fullName evidence="3">Alpha/beta hydrolase</fullName>
    </submittedName>
</protein>
<dbReference type="Proteomes" id="UP000253918">
    <property type="component" value="Unassembled WGS sequence"/>
</dbReference>
<gene>
    <name evidence="3" type="ORF">DVW87_07430</name>
</gene>
<comment type="similarity">
    <text evidence="1">Belongs to the AB hydrolase superfamily. Bacterial non-heme haloperoxidase / perhydrolase family.</text>
</comment>
<dbReference type="FunFam" id="3.40.50.1820:FF:000205">
    <property type="entry name" value="Non-haem bromoperoxidase BPO-A2"/>
    <property type="match status" value="1"/>
</dbReference>
<name>A0A369VU95_9SPHN</name>
<dbReference type="EMBL" id="QQNB01000002">
    <property type="protein sequence ID" value="RDE05107.1"/>
    <property type="molecule type" value="Genomic_DNA"/>
</dbReference>
<feature type="domain" description="AB hydrolase-1" evidence="2">
    <location>
        <begin position="22"/>
        <end position="255"/>
    </location>
</feature>
<dbReference type="PANTHER" id="PTHR43433:SF4">
    <property type="entry name" value="NON-HEME CHLOROPEROXIDASE-RELATED"/>
    <property type="match status" value="1"/>
</dbReference>
<keyword evidence="3" id="KW-0378">Hydrolase</keyword>
<accession>A0A369VU95</accession>
<dbReference type="InterPro" id="IPR029058">
    <property type="entry name" value="AB_hydrolase_fold"/>
</dbReference>
<keyword evidence="4" id="KW-1185">Reference proteome</keyword>
<dbReference type="GO" id="GO:0016787">
    <property type="term" value="F:hydrolase activity"/>
    <property type="evidence" value="ECO:0007669"/>
    <property type="project" value="UniProtKB-KW"/>
</dbReference>
<comment type="caution">
    <text evidence="3">The sequence shown here is derived from an EMBL/GenBank/DDBJ whole genome shotgun (WGS) entry which is preliminary data.</text>
</comment>
<evidence type="ECO:0000313" key="3">
    <source>
        <dbReference type="EMBL" id="RDE05107.1"/>
    </source>
</evidence>
<dbReference type="SUPFAM" id="SSF53474">
    <property type="entry name" value="alpha/beta-Hydrolases"/>
    <property type="match status" value="1"/>
</dbReference>
<sequence>MPYIKTRDGTDLYVKDWGEGRPVVLIHGWPLSSDSWDKQAMALANAGFRAIAYDRRGFGRSGQPWSGYDYDTLADDLADVLRETGATSDATLVGFSMGGGEVARYMSRHNGQGVIGAGLISSVVPYMLKTDDNPDGVPEAKLQEIAAGIQKDRHGFFPSFFKDFFGVGMLSAPVTSDTIDWAVQVANMAGLKPILACAQSFGHTDFRGDLAAFRVPTLVVHGTSDNTVPIDPTGRAAAKGIAQSQLVEYDGAPHGLTVTESDRFTRDLLTFLGAAPGGVSSEQEAALLQP</sequence>
<dbReference type="PRINTS" id="PR00111">
    <property type="entry name" value="ABHYDROLASE"/>
</dbReference>
<dbReference type="PANTHER" id="PTHR43433">
    <property type="entry name" value="HYDROLASE, ALPHA/BETA FOLD FAMILY PROTEIN"/>
    <property type="match status" value="1"/>
</dbReference>
<dbReference type="Pfam" id="PF00561">
    <property type="entry name" value="Abhydrolase_1"/>
    <property type="match status" value="1"/>
</dbReference>
<evidence type="ECO:0000313" key="4">
    <source>
        <dbReference type="Proteomes" id="UP000253918"/>
    </source>
</evidence>
<organism evidence="3 4">
    <name type="scientific">Sphingomonas aracearum</name>
    <dbReference type="NCBI Taxonomy" id="2283317"/>
    <lineage>
        <taxon>Bacteria</taxon>
        <taxon>Pseudomonadati</taxon>
        <taxon>Pseudomonadota</taxon>
        <taxon>Alphaproteobacteria</taxon>
        <taxon>Sphingomonadales</taxon>
        <taxon>Sphingomonadaceae</taxon>
        <taxon>Sphingomonas</taxon>
    </lineage>
</organism>
<dbReference type="InterPro" id="IPR050471">
    <property type="entry name" value="AB_hydrolase"/>
</dbReference>
<evidence type="ECO:0000256" key="1">
    <source>
        <dbReference type="ARBA" id="ARBA00038128"/>
    </source>
</evidence>
<evidence type="ECO:0000259" key="2">
    <source>
        <dbReference type="Pfam" id="PF00561"/>
    </source>
</evidence>